<evidence type="ECO:0000313" key="3">
    <source>
        <dbReference type="Proteomes" id="UP000186817"/>
    </source>
</evidence>
<dbReference type="OrthoDB" id="416213at2759"/>
<accession>A0A1Q9E4I6</accession>
<protein>
    <submittedName>
        <fullName evidence="2">Uncharacterized protein</fullName>
    </submittedName>
</protein>
<proteinExistence type="predicted"/>
<dbReference type="PANTHER" id="PTHR12697">
    <property type="entry name" value="PBS LYASE HEAT-LIKE PROTEIN"/>
    <property type="match status" value="1"/>
</dbReference>
<dbReference type="InterPro" id="IPR016024">
    <property type="entry name" value="ARM-type_fold"/>
</dbReference>
<dbReference type="InterPro" id="IPR011989">
    <property type="entry name" value="ARM-like"/>
</dbReference>
<sequence>MGLDDQQGKNRSRLLSFFPGSGASNAEDKSFAEGIMSARPMPRSDFVIKCIKENEYAEFEEVAKMYRRLSDMNPGAAGSAFELLVPKSIEEHEEMEVGNFILGYFTPASPHYPVLDSILRFKSADKTEALAIQISIALEHKHGPLKTLPKLLQLPPPLPMPSKPQLALWDFYKGGKSCEWKPNVSDVWELLHVSCEAFDKRMRSRRGEHGDGATTTVRRRRDDDDATTAATAEALHPPSKCFEAARVGMWSKLPEGTDLAALLLVGGNDGLDDTMRLRQVSRRFQGLAEHAAGCHLHDMDPTVRMEALKAAIHAAENGNLGKICGVLGRVDDENAAVRQLATSSLAYLLMEDDHEAPAARAAGVQRLLDSDGEVRSAARMLLGAVAHGHEAVVSALAGIMQSREEDWLRQEAVEALSSLASRGNSEALAAVVRGLADPSLAVRREAVAALGDVAPFCDREGTTLLCQCCTDPDPTVRCALAHASTIISPWGDPAMTAALVGLLQDTHAEVRVRAVIALGTVARPSDRETIEAMEACAEDADDRVRSAVQRSLALLAPPSLEEVTLPSPEAIEGVKSKKAALWRAEAAKAVPPSAEAEDRLACSITDKLLGSRAFICLSRSSRVVLEGCLDMPQICDLLAGQRPDAAPLFWRHPRARFAAVSPRCVTQLCQENSCKTPRDLLHAGYEYLACDIEAHLSHFALADFADRGLAELTRCQKVLLTFAKAFWPRAPHVLFVCDPGSLGAEGTALTQLMRALGAWSGGVLVAGPDSTLREVETWERWSLA</sequence>
<evidence type="ECO:0000256" key="1">
    <source>
        <dbReference type="SAM" id="MobiDB-lite"/>
    </source>
</evidence>
<dbReference type="SMART" id="SM00567">
    <property type="entry name" value="EZ_HEAT"/>
    <property type="match status" value="5"/>
</dbReference>
<evidence type="ECO:0000313" key="2">
    <source>
        <dbReference type="EMBL" id="OLQ02328.1"/>
    </source>
</evidence>
<dbReference type="EMBL" id="LSRX01000266">
    <property type="protein sequence ID" value="OLQ02328.1"/>
    <property type="molecule type" value="Genomic_DNA"/>
</dbReference>
<dbReference type="Pfam" id="PF13646">
    <property type="entry name" value="HEAT_2"/>
    <property type="match status" value="1"/>
</dbReference>
<comment type="caution">
    <text evidence="2">The sequence shown here is derived from an EMBL/GenBank/DDBJ whole genome shotgun (WGS) entry which is preliminary data.</text>
</comment>
<keyword evidence="3" id="KW-1185">Reference proteome</keyword>
<organism evidence="2 3">
    <name type="scientific">Symbiodinium microadriaticum</name>
    <name type="common">Dinoflagellate</name>
    <name type="synonym">Zooxanthella microadriatica</name>
    <dbReference type="NCBI Taxonomy" id="2951"/>
    <lineage>
        <taxon>Eukaryota</taxon>
        <taxon>Sar</taxon>
        <taxon>Alveolata</taxon>
        <taxon>Dinophyceae</taxon>
        <taxon>Suessiales</taxon>
        <taxon>Symbiodiniaceae</taxon>
        <taxon>Symbiodinium</taxon>
    </lineage>
</organism>
<dbReference type="GO" id="GO:0016491">
    <property type="term" value="F:oxidoreductase activity"/>
    <property type="evidence" value="ECO:0007669"/>
    <property type="project" value="TreeGrafter"/>
</dbReference>
<reference evidence="2 3" key="1">
    <citation type="submission" date="2016-02" db="EMBL/GenBank/DDBJ databases">
        <title>Genome analysis of coral dinoflagellate symbionts highlights evolutionary adaptations to a symbiotic lifestyle.</title>
        <authorList>
            <person name="Aranda M."/>
            <person name="Li Y."/>
            <person name="Liew Y.J."/>
            <person name="Baumgarten S."/>
            <person name="Simakov O."/>
            <person name="Wilson M."/>
            <person name="Piel J."/>
            <person name="Ashoor H."/>
            <person name="Bougouffa S."/>
            <person name="Bajic V.B."/>
            <person name="Ryu T."/>
            <person name="Ravasi T."/>
            <person name="Bayer T."/>
            <person name="Micklem G."/>
            <person name="Kim H."/>
            <person name="Bhak J."/>
            <person name="Lajeunesse T.C."/>
            <person name="Voolstra C.R."/>
        </authorList>
    </citation>
    <scope>NUCLEOTIDE SEQUENCE [LARGE SCALE GENOMIC DNA]</scope>
    <source>
        <strain evidence="2 3">CCMP2467</strain>
    </source>
</reference>
<dbReference type="Proteomes" id="UP000186817">
    <property type="component" value="Unassembled WGS sequence"/>
</dbReference>
<dbReference type="AlphaFoldDB" id="A0A1Q9E4I6"/>
<name>A0A1Q9E4I6_SYMMI</name>
<dbReference type="InterPro" id="IPR004155">
    <property type="entry name" value="PBS_lyase_HEAT"/>
</dbReference>
<gene>
    <name evidence="2" type="ORF">AK812_SmicGene14849</name>
</gene>
<dbReference type="Gene3D" id="1.25.10.10">
    <property type="entry name" value="Leucine-rich Repeat Variant"/>
    <property type="match status" value="2"/>
</dbReference>
<dbReference type="PANTHER" id="PTHR12697:SF5">
    <property type="entry name" value="DEOXYHYPUSINE HYDROXYLASE"/>
    <property type="match status" value="1"/>
</dbReference>
<dbReference type="SUPFAM" id="SSF48371">
    <property type="entry name" value="ARM repeat"/>
    <property type="match status" value="1"/>
</dbReference>
<feature type="region of interest" description="Disordered" evidence="1">
    <location>
        <begin position="204"/>
        <end position="235"/>
    </location>
</feature>